<dbReference type="Pfam" id="PF00899">
    <property type="entry name" value="ThiF"/>
    <property type="match status" value="1"/>
</dbReference>
<dbReference type="GO" id="GO:0016779">
    <property type="term" value="F:nucleotidyltransferase activity"/>
    <property type="evidence" value="ECO:0007669"/>
    <property type="project" value="UniProtKB-KW"/>
</dbReference>
<dbReference type="AlphaFoldDB" id="A0A432VW34"/>
<accession>A0A432VW34</accession>
<dbReference type="Gene3D" id="3.40.50.720">
    <property type="entry name" value="NAD(P)-binding Rossmann-like Domain"/>
    <property type="match status" value="1"/>
</dbReference>
<dbReference type="InterPro" id="IPR035985">
    <property type="entry name" value="Ubiquitin-activating_enz"/>
</dbReference>
<dbReference type="InterPro" id="IPR045886">
    <property type="entry name" value="ThiF/MoeB/HesA"/>
</dbReference>
<comment type="similarity">
    <text evidence="1">Belongs to the HesA/MoeB/ThiF family.</text>
</comment>
<evidence type="ECO:0000313" key="4">
    <source>
        <dbReference type="Proteomes" id="UP000288212"/>
    </source>
</evidence>
<evidence type="ECO:0000256" key="1">
    <source>
        <dbReference type="ARBA" id="ARBA00009919"/>
    </source>
</evidence>
<keyword evidence="4" id="KW-1185">Reference proteome</keyword>
<keyword evidence="3" id="KW-0808">Transferase</keyword>
<dbReference type="SUPFAM" id="SSF69572">
    <property type="entry name" value="Activating enzymes of the ubiquitin-like proteins"/>
    <property type="match status" value="1"/>
</dbReference>
<protein>
    <submittedName>
        <fullName evidence="3">Molybdopterin-synthase adenylyltransferase MoeB</fullName>
    </submittedName>
</protein>
<proteinExistence type="inferred from homology"/>
<evidence type="ECO:0000313" key="3">
    <source>
        <dbReference type="EMBL" id="RUO20802.1"/>
    </source>
</evidence>
<dbReference type="NCBIfam" id="NF004281">
    <property type="entry name" value="PRK05690.1"/>
    <property type="match status" value="1"/>
</dbReference>
<dbReference type="PANTHER" id="PTHR10953:SF240">
    <property type="entry name" value="SULFUR CARRIER PROTEIN THIS ADENYLYLTRANSFERASE"/>
    <property type="match status" value="1"/>
</dbReference>
<dbReference type="EMBL" id="PIPI01000002">
    <property type="protein sequence ID" value="RUO20802.1"/>
    <property type="molecule type" value="Genomic_DNA"/>
</dbReference>
<name>A0A432VW34_9GAMM</name>
<dbReference type="CDD" id="cd00757">
    <property type="entry name" value="ThiF_MoeB_HesA_family"/>
    <property type="match status" value="1"/>
</dbReference>
<dbReference type="Proteomes" id="UP000288212">
    <property type="component" value="Unassembled WGS sequence"/>
</dbReference>
<dbReference type="GO" id="GO:0008641">
    <property type="term" value="F:ubiquitin-like modifier activating enzyme activity"/>
    <property type="evidence" value="ECO:0007669"/>
    <property type="project" value="InterPro"/>
</dbReference>
<evidence type="ECO:0000259" key="2">
    <source>
        <dbReference type="Pfam" id="PF00899"/>
    </source>
</evidence>
<comment type="caution">
    <text evidence="3">The sequence shown here is derived from an EMBL/GenBank/DDBJ whole genome shotgun (WGS) entry which is preliminary data.</text>
</comment>
<dbReference type="GO" id="GO:0008146">
    <property type="term" value="F:sulfotransferase activity"/>
    <property type="evidence" value="ECO:0007669"/>
    <property type="project" value="TreeGrafter"/>
</dbReference>
<dbReference type="InterPro" id="IPR000594">
    <property type="entry name" value="ThiF_NAD_FAD-bd"/>
</dbReference>
<feature type="domain" description="THIF-type NAD/FAD binding fold" evidence="2">
    <location>
        <begin position="9"/>
        <end position="241"/>
    </location>
</feature>
<dbReference type="GO" id="GO:0005829">
    <property type="term" value="C:cytosol"/>
    <property type="evidence" value="ECO:0007669"/>
    <property type="project" value="TreeGrafter"/>
</dbReference>
<gene>
    <name evidence="3" type="ORF">CWE06_05270</name>
</gene>
<reference evidence="3 4" key="1">
    <citation type="journal article" date="2011" name="Front. Microbiol.">
        <title>Genomic signatures of strain selection and enhancement in Bacillus atrophaeus var. globigii, a historical biowarfare simulant.</title>
        <authorList>
            <person name="Gibbons H.S."/>
            <person name="Broomall S.M."/>
            <person name="McNew L.A."/>
            <person name="Daligault H."/>
            <person name="Chapman C."/>
            <person name="Bruce D."/>
            <person name="Karavis M."/>
            <person name="Krepps M."/>
            <person name="McGregor P.A."/>
            <person name="Hong C."/>
            <person name="Park K.H."/>
            <person name="Akmal A."/>
            <person name="Feldman A."/>
            <person name="Lin J.S."/>
            <person name="Chang W.E."/>
            <person name="Higgs B.W."/>
            <person name="Demirev P."/>
            <person name="Lindquist J."/>
            <person name="Liem A."/>
            <person name="Fochler E."/>
            <person name="Read T.D."/>
            <person name="Tapia R."/>
            <person name="Johnson S."/>
            <person name="Bishop-Lilly K.A."/>
            <person name="Detter C."/>
            <person name="Han C."/>
            <person name="Sozhamannan S."/>
            <person name="Rosenzweig C.N."/>
            <person name="Skowronski E.W."/>
        </authorList>
    </citation>
    <scope>NUCLEOTIDE SEQUENCE [LARGE SCALE GENOMIC DNA]</scope>
    <source>
        <strain evidence="3 4">AK5</strain>
    </source>
</reference>
<keyword evidence="3" id="KW-0548">Nucleotidyltransferase</keyword>
<organism evidence="3 4">
    <name type="scientific">Aliidiomarina haloalkalitolerans</name>
    <dbReference type="NCBI Taxonomy" id="859059"/>
    <lineage>
        <taxon>Bacteria</taxon>
        <taxon>Pseudomonadati</taxon>
        <taxon>Pseudomonadota</taxon>
        <taxon>Gammaproteobacteria</taxon>
        <taxon>Alteromonadales</taxon>
        <taxon>Idiomarinaceae</taxon>
        <taxon>Aliidiomarina</taxon>
    </lineage>
</organism>
<dbReference type="PANTHER" id="PTHR10953">
    <property type="entry name" value="UBIQUITIN-ACTIVATING ENZYME E1"/>
    <property type="match status" value="1"/>
</dbReference>
<sequence length="249" mass="26734">MTDQQALRYSRHVMLPSVDFAGQERILSSHVVVVGMGGLGCAVAPYLAGSGVGRLTLIDDDVIDRSNLQRQVLYRESDIGAAKATTAAARLRELNSEIDIAAVTVRLNAENIHDLFKDVDVVVDCCDNLATRNLVNQACWQQQIPLVSGAAIRFEGQIAVYPMRADTPCYQCFSQLFGEQQLTCMEAGIFSPVVGVVGALQATETLKLIAQVGDSLNGSILLYDAAHATWQRLQVARSATCSGCSNSAA</sequence>
<dbReference type="GO" id="GO:0004792">
    <property type="term" value="F:thiosulfate-cyanide sulfurtransferase activity"/>
    <property type="evidence" value="ECO:0007669"/>
    <property type="project" value="TreeGrafter"/>
</dbReference>
<dbReference type="FunFam" id="3.40.50.720:FF:000080">
    <property type="entry name" value="Thiazole biosynthesis adenylyltransferase ThiF"/>
    <property type="match status" value="1"/>
</dbReference>
<dbReference type="OrthoDB" id="9804286at2"/>